<evidence type="ECO:0000313" key="3">
    <source>
        <dbReference type="Proteomes" id="UP000654075"/>
    </source>
</evidence>
<feature type="compositionally biased region" description="Basic and acidic residues" evidence="1">
    <location>
        <begin position="336"/>
        <end position="356"/>
    </location>
</feature>
<feature type="compositionally biased region" description="Polar residues" evidence="1">
    <location>
        <begin position="319"/>
        <end position="335"/>
    </location>
</feature>
<gene>
    <name evidence="2" type="ORF">PGLA1383_LOCUS47130</name>
</gene>
<name>A0A813H001_POLGL</name>
<feature type="region of interest" description="Disordered" evidence="1">
    <location>
        <begin position="24"/>
        <end position="44"/>
    </location>
</feature>
<sequence length="383" mass="42624">GEAELRRVNSDLLQELAANSELLQQQRRANSDSERELAASQLAQEQVRRDNRDLLKELAAANAQNSAAFFLSEQRREQTELKEQSLKQELQQLREQSEKQASTARSQLHDLNQELEEAVDQQAAAEKRSQEELAAAVAQHAAEAKLAQKQHAAEAKLAQEDLHATQEELVQANMNGASLRKALEDVKSNLAHRAKALNEATDVFQEQQKAAMDQFRQELLKGLEGEGRQELEDEKKAEKVIEVDAPKGKPDAGCGKDGRSEKGKSHQKERKLCGTNPRARSRSRDRRRKSSSRGRSTGPGQSSSSARSSTLQRRRKRQGSNFSSASKATGLTVSSLREDRDRRVANNEAAKREEKNCGGNLSGEVCVDCCFGWLLCWLLCCLL</sequence>
<feature type="region of interest" description="Disordered" evidence="1">
    <location>
        <begin position="224"/>
        <end position="357"/>
    </location>
</feature>
<reference evidence="2" key="1">
    <citation type="submission" date="2021-02" db="EMBL/GenBank/DDBJ databases">
        <authorList>
            <person name="Dougan E. K."/>
            <person name="Rhodes N."/>
            <person name="Thang M."/>
            <person name="Chan C."/>
        </authorList>
    </citation>
    <scope>NUCLEOTIDE SEQUENCE</scope>
</reference>
<proteinExistence type="predicted"/>
<feature type="non-terminal residue" evidence="2">
    <location>
        <position position="383"/>
    </location>
</feature>
<feature type="region of interest" description="Disordered" evidence="1">
    <location>
        <begin position="78"/>
        <end position="106"/>
    </location>
</feature>
<evidence type="ECO:0000313" key="2">
    <source>
        <dbReference type="EMBL" id="CAE8630969.1"/>
    </source>
</evidence>
<feature type="compositionally biased region" description="Basic and acidic residues" evidence="1">
    <location>
        <begin position="224"/>
        <end position="272"/>
    </location>
</feature>
<accession>A0A813H001</accession>
<organism evidence="2 3">
    <name type="scientific">Polarella glacialis</name>
    <name type="common">Dinoflagellate</name>
    <dbReference type="NCBI Taxonomy" id="89957"/>
    <lineage>
        <taxon>Eukaryota</taxon>
        <taxon>Sar</taxon>
        <taxon>Alveolata</taxon>
        <taxon>Dinophyceae</taxon>
        <taxon>Suessiales</taxon>
        <taxon>Suessiaceae</taxon>
        <taxon>Polarella</taxon>
    </lineage>
</organism>
<dbReference type="AlphaFoldDB" id="A0A813H001"/>
<dbReference type="Proteomes" id="UP000654075">
    <property type="component" value="Unassembled WGS sequence"/>
</dbReference>
<feature type="compositionally biased region" description="Low complexity" evidence="1">
    <location>
        <begin position="293"/>
        <end position="311"/>
    </location>
</feature>
<evidence type="ECO:0000256" key="1">
    <source>
        <dbReference type="SAM" id="MobiDB-lite"/>
    </source>
</evidence>
<feature type="compositionally biased region" description="Basic residues" evidence="1">
    <location>
        <begin position="279"/>
        <end position="292"/>
    </location>
</feature>
<protein>
    <submittedName>
        <fullName evidence="2">Uncharacterized protein</fullName>
    </submittedName>
</protein>
<comment type="caution">
    <text evidence="2">The sequence shown here is derived from an EMBL/GenBank/DDBJ whole genome shotgun (WGS) entry which is preliminary data.</text>
</comment>
<keyword evidence="3" id="KW-1185">Reference proteome</keyword>
<dbReference type="EMBL" id="CAJNNV010029990">
    <property type="protein sequence ID" value="CAE8630969.1"/>
    <property type="molecule type" value="Genomic_DNA"/>
</dbReference>